<dbReference type="EMBL" id="BMQC01000016">
    <property type="protein sequence ID" value="GGK39900.1"/>
    <property type="molecule type" value="Genomic_DNA"/>
</dbReference>
<reference evidence="2" key="1">
    <citation type="journal article" date="2014" name="Int. J. Syst. Evol. Microbiol.">
        <title>Complete genome sequence of Corynebacterium casei LMG S-19264T (=DSM 44701T), isolated from a smear-ripened cheese.</title>
        <authorList>
            <consortium name="US DOE Joint Genome Institute (JGI-PGF)"/>
            <person name="Walter F."/>
            <person name="Albersmeier A."/>
            <person name="Kalinowski J."/>
            <person name="Ruckert C."/>
        </authorList>
    </citation>
    <scope>NUCLEOTIDE SEQUENCE</scope>
    <source>
        <strain evidence="2">JCM 3091</strain>
    </source>
</reference>
<name>A0A8J3FL96_9ACTN</name>
<feature type="transmembrane region" description="Helical" evidence="1">
    <location>
        <begin position="213"/>
        <end position="234"/>
    </location>
</feature>
<proteinExistence type="predicted"/>
<comment type="caution">
    <text evidence="2">The sequence shown here is derived from an EMBL/GenBank/DDBJ whole genome shotgun (WGS) entry which is preliminary data.</text>
</comment>
<keyword evidence="1" id="KW-0812">Transmembrane</keyword>
<organism evidence="2 3">
    <name type="scientific">Pilimelia terevasa</name>
    <dbReference type="NCBI Taxonomy" id="53372"/>
    <lineage>
        <taxon>Bacteria</taxon>
        <taxon>Bacillati</taxon>
        <taxon>Actinomycetota</taxon>
        <taxon>Actinomycetes</taxon>
        <taxon>Micromonosporales</taxon>
        <taxon>Micromonosporaceae</taxon>
        <taxon>Pilimelia</taxon>
    </lineage>
</organism>
<keyword evidence="1" id="KW-0472">Membrane</keyword>
<dbReference type="AlphaFoldDB" id="A0A8J3FL96"/>
<keyword evidence="1" id="KW-1133">Transmembrane helix</keyword>
<feature type="transmembrane region" description="Helical" evidence="1">
    <location>
        <begin position="143"/>
        <end position="163"/>
    </location>
</feature>
<evidence type="ECO:0000313" key="2">
    <source>
        <dbReference type="EMBL" id="GGK39900.1"/>
    </source>
</evidence>
<reference evidence="2" key="2">
    <citation type="submission" date="2020-09" db="EMBL/GenBank/DDBJ databases">
        <authorList>
            <person name="Sun Q."/>
            <person name="Ohkuma M."/>
        </authorList>
    </citation>
    <scope>NUCLEOTIDE SEQUENCE</scope>
    <source>
        <strain evidence="2">JCM 3091</strain>
    </source>
</reference>
<keyword evidence="3" id="KW-1185">Reference proteome</keyword>
<dbReference type="Pfam" id="PF09490">
    <property type="entry name" value="CbtA"/>
    <property type="match status" value="1"/>
</dbReference>
<evidence type="ECO:0000256" key="1">
    <source>
        <dbReference type="SAM" id="Phobius"/>
    </source>
</evidence>
<protein>
    <submittedName>
        <fullName evidence="2">Cobalt transporter</fullName>
    </submittedName>
</protein>
<feature type="transmembrane region" description="Helical" evidence="1">
    <location>
        <begin position="7"/>
        <end position="27"/>
    </location>
</feature>
<sequence>MQSFIQILLRGLLAGLVGGLLAGSFAYTVGEPWLDRAIAVEEAQAAAAPPEPDGHSHEEALVSRSGQKAGLFLATALFGVAMGGLLATAFALLRRRPRAPGGVRSALGLAAAGLVAVVLVPALKYPPNPPGVGDPGTVTARTVSWLLLVVLGLLAGWAAVAAHRALRTAGEAPRAAAAAGAFLATVGAAYAVLPTFQEVPGGFPATLLWSFRLATLGTQFALWVGVGLVFAVLVERLGRSAAAPTATPVAVGA</sequence>
<accession>A0A8J3FL96</accession>
<dbReference type="RefSeq" id="WP_189115497.1">
    <property type="nucleotide sequence ID" value="NZ_BMQC01000016.1"/>
</dbReference>
<feature type="transmembrane region" description="Helical" evidence="1">
    <location>
        <begin position="105"/>
        <end position="123"/>
    </location>
</feature>
<feature type="transmembrane region" description="Helical" evidence="1">
    <location>
        <begin position="175"/>
        <end position="193"/>
    </location>
</feature>
<dbReference type="Proteomes" id="UP000662200">
    <property type="component" value="Unassembled WGS sequence"/>
</dbReference>
<gene>
    <name evidence="2" type="ORF">GCM10010124_35700</name>
</gene>
<dbReference type="InterPro" id="IPR012666">
    <property type="entry name" value="CbtA_put"/>
</dbReference>
<evidence type="ECO:0000313" key="3">
    <source>
        <dbReference type="Proteomes" id="UP000662200"/>
    </source>
</evidence>
<feature type="transmembrane region" description="Helical" evidence="1">
    <location>
        <begin position="71"/>
        <end position="93"/>
    </location>
</feature>